<comment type="caution">
    <text evidence="5">The sequence shown here is derived from an EMBL/GenBank/DDBJ whole genome shotgun (WGS) entry which is preliminary data.</text>
</comment>
<organism evidence="5 6">
    <name type="scientific">miscellaneous Crenarchaeota group-15 archaeon DG-45</name>
    <dbReference type="NCBI Taxonomy" id="1685127"/>
    <lineage>
        <taxon>Archaea</taxon>
        <taxon>Candidatus Bathyarchaeota</taxon>
        <taxon>MCG-15</taxon>
    </lineage>
</organism>
<evidence type="ECO:0000256" key="3">
    <source>
        <dbReference type="ARBA" id="ARBA00038054"/>
    </source>
</evidence>
<evidence type="ECO:0000259" key="4">
    <source>
        <dbReference type="SMART" id="SM00903"/>
    </source>
</evidence>
<dbReference type="SUPFAM" id="SSF50475">
    <property type="entry name" value="FMN-binding split barrel"/>
    <property type="match status" value="1"/>
</dbReference>
<proteinExistence type="inferred from homology"/>
<dbReference type="PANTHER" id="PTHR43567:SF1">
    <property type="entry name" value="FLAVOREDOXIN"/>
    <property type="match status" value="1"/>
</dbReference>
<dbReference type="Proteomes" id="UP000037210">
    <property type="component" value="Unassembled WGS sequence"/>
</dbReference>
<dbReference type="InterPro" id="IPR002563">
    <property type="entry name" value="Flavin_Rdtase-like_dom"/>
</dbReference>
<dbReference type="Pfam" id="PF01613">
    <property type="entry name" value="Flavin_Reduct"/>
    <property type="match status" value="1"/>
</dbReference>
<evidence type="ECO:0000313" key="6">
    <source>
        <dbReference type="Proteomes" id="UP000037210"/>
    </source>
</evidence>
<evidence type="ECO:0000256" key="1">
    <source>
        <dbReference type="ARBA" id="ARBA00001917"/>
    </source>
</evidence>
<keyword evidence="2" id="KW-0285">Flavoprotein</keyword>
<protein>
    <recommendedName>
        <fullName evidence="4">Flavin reductase like domain-containing protein</fullName>
    </recommendedName>
</protein>
<sequence length="155" mass="16901">MYGNLSPGLLLASVGRDGKRNVMTIGWGLVGVLFRKPVFMAAVRRSRHTYRLLNETGVFTVNVPGPDMAEAVDFCGTESGRDHDKFRELGLTARSGTAVEAPIVDECTIHLECRVAATTDVTKGATSEGVLASVYPSGDYHRLYHGEILRVYRDA</sequence>
<comment type="similarity">
    <text evidence="3">Belongs to the flavoredoxin family.</text>
</comment>
<evidence type="ECO:0000313" key="5">
    <source>
        <dbReference type="EMBL" id="KON30012.1"/>
    </source>
</evidence>
<reference evidence="5 6" key="1">
    <citation type="submission" date="2015-06" db="EMBL/GenBank/DDBJ databases">
        <title>New insights into the roles of widespread benthic archaea in carbon and nitrogen cycling.</title>
        <authorList>
            <person name="Lazar C.S."/>
            <person name="Baker B.J."/>
            <person name="Seitz K.W."/>
            <person name="Hyde A.S."/>
            <person name="Dick G.J."/>
            <person name="Hinrichs K.-U."/>
            <person name="Teske A.P."/>
        </authorList>
    </citation>
    <scope>NUCLEOTIDE SEQUENCE [LARGE SCALE GENOMIC DNA]</scope>
    <source>
        <strain evidence="5">DG-45</strain>
    </source>
</reference>
<dbReference type="InterPro" id="IPR012349">
    <property type="entry name" value="Split_barrel_FMN-bd"/>
</dbReference>
<feature type="domain" description="Flavin reductase like" evidence="4">
    <location>
        <begin position="1"/>
        <end position="142"/>
    </location>
</feature>
<name>A0A0M0BN70_9ARCH</name>
<evidence type="ECO:0000256" key="2">
    <source>
        <dbReference type="ARBA" id="ARBA00022630"/>
    </source>
</evidence>
<dbReference type="Gene3D" id="2.30.110.10">
    <property type="entry name" value="Electron Transport, Fmn-binding Protein, Chain A"/>
    <property type="match status" value="1"/>
</dbReference>
<dbReference type="AlphaFoldDB" id="A0A0M0BN70"/>
<gene>
    <name evidence="5" type="ORF">AC482_05060</name>
</gene>
<dbReference type="SMART" id="SM00903">
    <property type="entry name" value="Flavin_Reduct"/>
    <property type="match status" value="1"/>
</dbReference>
<dbReference type="EMBL" id="LFWZ01000045">
    <property type="protein sequence ID" value="KON30012.1"/>
    <property type="molecule type" value="Genomic_DNA"/>
</dbReference>
<dbReference type="PANTHER" id="PTHR43567">
    <property type="entry name" value="FLAVOREDOXIN-RELATED-RELATED"/>
    <property type="match status" value="1"/>
</dbReference>
<comment type="cofactor">
    <cofactor evidence="1">
        <name>FMN</name>
        <dbReference type="ChEBI" id="CHEBI:58210"/>
    </cofactor>
</comment>
<dbReference type="GO" id="GO:0010181">
    <property type="term" value="F:FMN binding"/>
    <property type="evidence" value="ECO:0007669"/>
    <property type="project" value="InterPro"/>
</dbReference>
<dbReference type="InterPro" id="IPR052174">
    <property type="entry name" value="Flavoredoxin"/>
</dbReference>
<accession>A0A0M0BN70</accession>